<gene>
    <name evidence="1" type="ORF">ATJ93_0048</name>
</gene>
<reference evidence="1 2" key="1">
    <citation type="submission" date="2018-09" db="EMBL/GenBank/DDBJ databases">
        <title>Genomic Encyclopedia of Archaeal and Bacterial Type Strains, Phase II (KMG-II): from individual species to whole genera.</title>
        <authorList>
            <person name="Goeker M."/>
        </authorList>
    </citation>
    <scope>NUCLEOTIDE SEQUENCE [LARGE SCALE GENOMIC DNA]</scope>
    <source>
        <strain evidence="1 2">DSM 13151</strain>
    </source>
</reference>
<protein>
    <recommendedName>
        <fullName evidence="3">Lipoprotein</fullName>
    </recommendedName>
</protein>
<accession>A0A3R7FWW4</accession>
<evidence type="ECO:0008006" key="3">
    <source>
        <dbReference type="Google" id="ProtNLM"/>
    </source>
</evidence>
<dbReference type="Proteomes" id="UP000283805">
    <property type="component" value="Unassembled WGS sequence"/>
</dbReference>
<sequence>MNRRLFVAAVGATGLGATAGCLDRFLASATTFAASPAVVADAAADEVGYEYRGTAETVETETVAGETVEATNYGSEYTRTIDASLADLEGETETETGVFGVVTTPKVSVAGEDFNPVGHMSRAEIALEVQHRYDDLAVDDAPIGRRTVETLGTAITVDTFEGTATFGEYDDVDVYLDVSQPDHGDDHLVVVAIYPDARGFDRASEVERIDTLIRGLEHGDDVDVDIREA</sequence>
<name>A0A3R7FWW4_9EURY</name>
<dbReference type="EMBL" id="RAPO01000001">
    <property type="protein sequence ID" value="RKD97067.1"/>
    <property type="molecule type" value="Genomic_DNA"/>
</dbReference>
<dbReference type="InterPro" id="IPR045396">
    <property type="entry name" value="DUF6517"/>
</dbReference>
<dbReference type="PROSITE" id="PS51257">
    <property type="entry name" value="PROKAR_LIPOPROTEIN"/>
    <property type="match status" value="1"/>
</dbReference>
<dbReference type="OrthoDB" id="205286at2157"/>
<keyword evidence="2" id="KW-1185">Reference proteome</keyword>
<dbReference type="RefSeq" id="WP_120242646.1">
    <property type="nucleotide sequence ID" value="NZ_RAPO01000001.1"/>
</dbReference>
<evidence type="ECO:0000313" key="2">
    <source>
        <dbReference type="Proteomes" id="UP000283805"/>
    </source>
</evidence>
<dbReference type="Pfam" id="PF20127">
    <property type="entry name" value="DUF6517"/>
    <property type="match status" value="1"/>
</dbReference>
<comment type="caution">
    <text evidence="1">The sequence shown here is derived from an EMBL/GenBank/DDBJ whole genome shotgun (WGS) entry which is preliminary data.</text>
</comment>
<organism evidence="1 2">
    <name type="scientific">Halopiger aswanensis</name>
    <dbReference type="NCBI Taxonomy" id="148449"/>
    <lineage>
        <taxon>Archaea</taxon>
        <taxon>Methanobacteriati</taxon>
        <taxon>Methanobacteriota</taxon>
        <taxon>Stenosarchaea group</taxon>
        <taxon>Halobacteria</taxon>
        <taxon>Halobacteriales</taxon>
        <taxon>Natrialbaceae</taxon>
        <taxon>Halopiger</taxon>
    </lineage>
</organism>
<proteinExistence type="predicted"/>
<evidence type="ECO:0000313" key="1">
    <source>
        <dbReference type="EMBL" id="RKD97067.1"/>
    </source>
</evidence>
<dbReference type="AlphaFoldDB" id="A0A3R7FWW4"/>